<dbReference type="SUPFAM" id="SSF53955">
    <property type="entry name" value="Lysozyme-like"/>
    <property type="match status" value="1"/>
</dbReference>
<proteinExistence type="predicted"/>
<accession>A0ABN7ZDX0</accession>
<dbReference type="Proteomes" id="UP000706525">
    <property type="component" value="Unassembled WGS sequence"/>
</dbReference>
<evidence type="ECO:0000313" key="1">
    <source>
        <dbReference type="EMBL" id="CAG9184160.1"/>
    </source>
</evidence>
<dbReference type="RefSeq" id="WP_223994199.1">
    <property type="nucleotide sequence ID" value="NZ_CAJZAG010000012.1"/>
</dbReference>
<protein>
    <recommendedName>
        <fullName evidence="3">Transglycosylase SLT domain-containing protein</fullName>
    </recommendedName>
</protein>
<name>A0ABN7ZDX0_9BURK</name>
<keyword evidence="2" id="KW-1185">Reference proteome</keyword>
<evidence type="ECO:0000313" key="2">
    <source>
        <dbReference type="Proteomes" id="UP000706525"/>
    </source>
</evidence>
<dbReference type="EMBL" id="CAJZAG010000012">
    <property type="protein sequence ID" value="CAG9184160.1"/>
    <property type="molecule type" value="Genomic_DNA"/>
</dbReference>
<reference evidence="1 2" key="1">
    <citation type="submission" date="2021-08" db="EMBL/GenBank/DDBJ databases">
        <authorList>
            <person name="Peeters C."/>
        </authorList>
    </citation>
    <scope>NUCLEOTIDE SEQUENCE [LARGE SCALE GENOMIC DNA]</scope>
    <source>
        <strain evidence="1 2">LMG 32289</strain>
    </source>
</reference>
<gene>
    <name evidence="1" type="ORF">LMG32289_05544</name>
</gene>
<evidence type="ECO:0008006" key="3">
    <source>
        <dbReference type="Google" id="ProtNLM"/>
    </source>
</evidence>
<organism evidence="1 2">
    <name type="scientific">Cupriavidus pampae</name>
    <dbReference type="NCBI Taxonomy" id="659251"/>
    <lineage>
        <taxon>Bacteria</taxon>
        <taxon>Pseudomonadati</taxon>
        <taxon>Pseudomonadota</taxon>
        <taxon>Betaproteobacteria</taxon>
        <taxon>Burkholderiales</taxon>
        <taxon>Burkholderiaceae</taxon>
        <taxon>Cupriavidus</taxon>
    </lineage>
</organism>
<dbReference type="CDD" id="cd13400">
    <property type="entry name" value="LT_IagB-like"/>
    <property type="match status" value="1"/>
</dbReference>
<dbReference type="InterPro" id="IPR023346">
    <property type="entry name" value="Lysozyme-like_dom_sf"/>
</dbReference>
<comment type="caution">
    <text evidence="1">The sequence shown here is derived from an EMBL/GenBank/DDBJ whole genome shotgun (WGS) entry which is preliminary data.</text>
</comment>
<sequence>MAGLTDPSFYAVQKWRPANEQCVVAAAVRRNVPANVLLAIGQHEAGKEGSAIRNTDGTRDFGRAGINDVSVDEVMPEIARYGVSRDQVVDALMHDGCYNYEMAAYLLSKRLAKCKSDDFWYCAASYHSKTPSKNLRYQGFIKPLAEQWSRYIKQHYTVRSYSRD</sequence>